<sequence length="209" mass="24055">MDNKQIEEIYNQTFGGLTLFYRDTTLSENLISKYQVGQILTERGFTDMTYKGGGLSTNFRYLIASANGKDLSAFNPNSAQFGHIVLSSNAFFKVLDIYKIGDKTQVFLLEIPANAIDFFASATSNIEEDIIKKARDSFDNKIDTDPIPELQSEEWKQRTEFPIGMSDKGELFYQSENKNQVSSDNINQKQDKIETKTHIEQEKPWWKFW</sequence>
<proteinExistence type="predicted"/>
<organism evidence="1 2">
    <name type="scientific">Runella salmonicolor</name>
    <dbReference type="NCBI Taxonomy" id="2950278"/>
    <lineage>
        <taxon>Bacteria</taxon>
        <taxon>Pseudomonadati</taxon>
        <taxon>Bacteroidota</taxon>
        <taxon>Cytophagia</taxon>
        <taxon>Cytophagales</taxon>
        <taxon>Spirosomataceae</taxon>
        <taxon>Runella</taxon>
    </lineage>
</organism>
<evidence type="ECO:0000313" key="2">
    <source>
        <dbReference type="Proteomes" id="UP001204772"/>
    </source>
</evidence>
<dbReference type="EMBL" id="JAMZEL010000011">
    <property type="protein sequence ID" value="MCP1385190.1"/>
    <property type="molecule type" value="Genomic_DNA"/>
</dbReference>
<dbReference type="RefSeq" id="WP_253531402.1">
    <property type="nucleotide sequence ID" value="NZ_JAMZEL010000011.1"/>
</dbReference>
<dbReference type="Proteomes" id="UP001204772">
    <property type="component" value="Unassembled WGS sequence"/>
</dbReference>
<gene>
    <name evidence="1" type="ORF">NCI00_22310</name>
</gene>
<comment type="caution">
    <text evidence="1">The sequence shown here is derived from an EMBL/GenBank/DDBJ whole genome shotgun (WGS) entry which is preliminary data.</text>
</comment>
<dbReference type="Gene3D" id="3.90.176.10">
    <property type="entry name" value="Toxin ADP-ribosyltransferase, Chain A, domain 1"/>
    <property type="match status" value="1"/>
</dbReference>
<reference evidence="1 2" key="1">
    <citation type="submission" date="2022-06" db="EMBL/GenBank/DDBJ databases">
        <title>Runella sp. S5 genome sequencing.</title>
        <authorList>
            <person name="Park S."/>
        </authorList>
    </citation>
    <scope>NUCLEOTIDE SEQUENCE [LARGE SCALE GENOMIC DNA]</scope>
    <source>
        <strain evidence="1 2">S5</strain>
    </source>
</reference>
<keyword evidence="2" id="KW-1185">Reference proteome</keyword>
<name>A0ABT1FUN0_9BACT</name>
<accession>A0ABT1FUN0</accession>
<evidence type="ECO:0000313" key="1">
    <source>
        <dbReference type="EMBL" id="MCP1385190.1"/>
    </source>
</evidence>
<protein>
    <submittedName>
        <fullName evidence="1">Uncharacterized protein</fullName>
    </submittedName>
</protein>